<reference evidence="2" key="1">
    <citation type="submission" date="2020-06" db="EMBL/GenBank/DDBJ databases">
        <authorList>
            <consortium name="Plant Systems Biology data submission"/>
        </authorList>
    </citation>
    <scope>NUCLEOTIDE SEQUENCE</scope>
    <source>
        <strain evidence="2">D6</strain>
    </source>
</reference>
<evidence type="ECO:0000256" key="1">
    <source>
        <dbReference type="SAM" id="MobiDB-lite"/>
    </source>
</evidence>
<dbReference type="AlphaFoldDB" id="A0A9N8ELC1"/>
<organism evidence="2 3">
    <name type="scientific">Seminavis robusta</name>
    <dbReference type="NCBI Taxonomy" id="568900"/>
    <lineage>
        <taxon>Eukaryota</taxon>
        <taxon>Sar</taxon>
        <taxon>Stramenopiles</taxon>
        <taxon>Ochrophyta</taxon>
        <taxon>Bacillariophyta</taxon>
        <taxon>Bacillariophyceae</taxon>
        <taxon>Bacillariophycidae</taxon>
        <taxon>Naviculales</taxon>
        <taxon>Naviculaceae</taxon>
        <taxon>Seminavis</taxon>
    </lineage>
</organism>
<feature type="compositionally biased region" description="Polar residues" evidence="1">
    <location>
        <begin position="286"/>
        <end position="300"/>
    </location>
</feature>
<accession>A0A9N8ELC1</accession>
<name>A0A9N8ELC1_9STRA</name>
<evidence type="ECO:0000313" key="3">
    <source>
        <dbReference type="Proteomes" id="UP001153069"/>
    </source>
</evidence>
<comment type="caution">
    <text evidence="2">The sequence shown here is derived from an EMBL/GenBank/DDBJ whole genome shotgun (WGS) entry which is preliminary data.</text>
</comment>
<feature type="compositionally biased region" description="Polar residues" evidence="1">
    <location>
        <begin position="247"/>
        <end position="256"/>
    </location>
</feature>
<gene>
    <name evidence="2" type="ORF">SEMRO_1341_G264530.1</name>
</gene>
<dbReference type="Proteomes" id="UP001153069">
    <property type="component" value="Unassembled WGS sequence"/>
</dbReference>
<feature type="region of interest" description="Disordered" evidence="1">
    <location>
        <begin position="247"/>
        <end position="303"/>
    </location>
</feature>
<keyword evidence="3" id="KW-1185">Reference proteome</keyword>
<feature type="region of interest" description="Disordered" evidence="1">
    <location>
        <begin position="111"/>
        <end position="164"/>
    </location>
</feature>
<feature type="compositionally biased region" description="Low complexity" evidence="1">
    <location>
        <begin position="122"/>
        <end position="149"/>
    </location>
</feature>
<sequence>MSAALGSFLGDLLEASSCTTVVFVQDNCPSLKTPGLDDMPSCSSSISEISRWDSSSSGMCCSGTANTISTTGSDCGDAPKCEIKRKVLQPPRRQVSFDDDVNMSDESSCLDMSASLDRPSEATETSTSSPVSRSNSNISVLPSYESPSANRPPRPPTRRTSSRLKSVMLSALQTNLDRLHPQEAPVSSLWRSLSSLNTSVSSLTDTDQYVQRISASASSSPVSAGSRQTLRSDFIDLKNGIMSTADITSGVKTQPSPVLAPPPPRKPQRQGTPENMEKKTLGLPSSLATTTAKSSENNGDSLRDLIRLRRVGARQARPDNGTCLES</sequence>
<proteinExistence type="predicted"/>
<dbReference type="EMBL" id="CAICTM010001339">
    <property type="protein sequence ID" value="CAB9522798.1"/>
    <property type="molecule type" value="Genomic_DNA"/>
</dbReference>
<evidence type="ECO:0000313" key="2">
    <source>
        <dbReference type="EMBL" id="CAB9522798.1"/>
    </source>
</evidence>
<protein>
    <submittedName>
        <fullName evidence="2">Uncharacterized protein</fullName>
    </submittedName>
</protein>